<dbReference type="Proteomes" id="UP000824208">
    <property type="component" value="Unassembled WGS sequence"/>
</dbReference>
<organism evidence="2 3">
    <name type="scientific">Candidatus Flavonifractor intestinipullorum</name>
    <dbReference type="NCBI Taxonomy" id="2838587"/>
    <lineage>
        <taxon>Bacteria</taxon>
        <taxon>Bacillati</taxon>
        <taxon>Bacillota</taxon>
        <taxon>Clostridia</taxon>
        <taxon>Eubacteriales</taxon>
        <taxon>Oscillospiraceae</taxon>
        <taxon>Flavonifractor</taxon>
    </lineage>
</organism>
<feature type="region of interest" description="Disordered" evidence="1">
    <location>
        <begin position="1"/>
        <end position="41"/>
    </location>
</feature>
<dbReference type="EMBL" id="DWYC01000014">
    <property type="protein sequence ID" value="HJB56164.1"/>
    <property type="molecule type" value="Genomic_DNA"/>
</dbReference>
<dbReference type="AlphaFoldDB" id="A0A9D2M9N3"/>
<reference evidence="2" key="2">
    <citation type="submission" date="2021-04" db="EMBL/GenBank/DDBJ databases">
        <authorList>
            <person name="Gilroy R."/>
        </authorList>
    </citation>
    <scope>NUCLEOTIDE SEQUENCE</scope>
    <source>
        <strain evidence="2">CHK189-11263</strain>
    </source>
</reference>
<proteinExistence type="predicted"/>
<name>A0A9D2M9N3_9FIRM</name>
<evidence type="ECO:0000313" key="3">
    <source>
        <dbReference type="Proteomes" id="UP000824208"/>
    </source>
</evidence>
<reference evidence="2" key="1">
    <citation type="journal article" date="2021" name="PeerJ">
        <title>Extensive microbial diversity within the chicken gut microbiome revealed by metagenomics and culture.</title>
        <authorList>
            <person name="Gilroy R."/>
            <person name="Ravi A."/>
            <person name="Getino M."/>
            <person name="Pursley I."/>
            <person name="Horton D.L."/>
            <person name="Alikhan N.F."/>
            <person name="Baker D."/>
            <person name="Gharbi K."/>
            <person name="Hall N."/>
            <person name="Watson M."/>
            <person name="Adriaenssens E.M."/>
            <person name="Foster-Nyarko E."/>
            <person name="Jarju S."/>
            <person name="Secka A."/>
            <person name="Antonio M."/>
            <person name="Oren A."/>
            <person name="Chaudhuri R.R."/>
            <person name="La Ragione R."/>
            <person name="Hildebrand F."/>
            <person name="Pallen M.J."/>
        </authorList>
    </citation>
    <scope>NUCLEOTIDE SEQUENCE</scope>
    <source>
        <strain evidence="2">CHK189-11263</strain>
    </source>
</reference>
<evidence type="ECO:0000313" key="2">
    <source>
        <dbReference type="EMBL" id="HJB56164.1"/>
    </source>
</evidence>
<accession>A0A9D2M9N3</accession>
<evidence type="ECO:0000256" key="1">
    <source>
        <dbReference type="SAM" id="MobiDB-lite"/>
    </source>
</evidence>
<sequence length="88" mass="9637">MYNRYIPQDTGWTRVSEADFPPGPAAPRGPGSEPENREGLSSLLQGLLPPKADWEDLLILLLLLLLALEGEENELMITLGLLLVLGLD</sequence>
<gene>
    <name evidence="2" type="ORF">H9714_01280</name>
</gene>
<comment type="caution">
    <text evidence="2">The sequence shown here is derived from an EMBL/GenBank/DDBJ whole genome shotgun (WGS) entry which is preliminary data.</text>
</comment>
<protein>
    <submittedName>
        <fullName evidence="2">Uncharacterized protein</fullName>
    </submittedName>
</protein>